<sequence>MFPNKAEPTTTLHASRAEMTRRRRQSMRAARPVRRIAPL</sequence>
<proteinExistence type="predicted"/>
<evidence type="ECO:0000256" key="1">
    <source>
        <dbReference type="SAM" id="MobiDB-lite"/>
    </source>
</evidence>
<dbReference type="EMBL" id="MK318988">
    <property type="protein sequence ID" value="QCL10534.1"/>
    <property type="molecule type" value="Genomic_DNA"/>
</dbReference>
<geneLocation type="plasmid" evidence="2">
    <name>pC6.5c</name>
</geneLocation>
<feature type="region of interest" description="Disordered" evidence="1">
    <location>
        <begin position="1"/>
        <end position="39"/>
    </location>
</feature>
<evidence type="ECO:0000313" key="2">
    <source>
        <dbReference type="EMBL" id="QCL10534.1"/>
    </source>
</evidence>
<dbReference type="AlphaFoldDB" id="A0A7S4ZV16"/>
<protein>
    <submittedName>
        <fullName evidence="2">Uncharacterized protein</fullName>
    </submittedName>
</protein>
<accession>A0A7S4ZV16</accession>
<name>A0A7S4ZV16_RHIRH</name>
<keyword evidence="2" id="KW-0614">Plasmid</keyword>
<gene>
    <name evidence="2" type="ORF">pC6.5c_640</name>
</gene>
<reference evidence="2" key="1">
    <citation type="submission" date="2018-12" db="EMBL/GenBank/DDBJ databases">
        <title>Three Rhizobium rhizogenes strains isolated from the same crown gall tumor carry diverse plasmids.</title>
        <authorList>
            <person name="Pulawska J."/>
            <person name="Kuzmanovic N."/>
        </authorList>
    </citation>
    <scope>NUCLEOTIDE SEQUENCE</scope>
    <source>
        <strain evidence="2">C6.5</strain>
        <plasmid evidence="2">pC6.5c</plasmid>
    </source>
</reference>
<feature type="compositionally biased region" description="Basic residues" evidence="1">
    <location>
        <begin position="21"/>
        <end position="39"/>
    </location>
</feature>
<organism evidence="2">
    <name type="scientific">Rhizobium rhizogenes</name>
    <name type="common">Agrobacterium rhizogenes</name>
    <dbReference type="NCBI Taxonomy" id="359"/>
    <lineage>
        <taxon>Bacteria</taxon>
        <taxon>Pseudomonadati</taxon>
        <taxon>Pseudomonadota</taxon>
        <taxon>Alphaproteobacteria</taxon>
        <taxon>Hyphomicrobiales</taxon>
        <taxon>Rhizobiaceae</taxon>
        <taxon>Rhizobium/Agrobacterium group</taxon>
        <taxon>Rhizobium</taxon>
    </lineage>
</organism>